<feature type="compositionally biased region" description="Polar residues" evidence="2">
    <location>
        <begin position="68"/>
        <end position="80"/>
    </location>
</feature>
<reference evidence="3" key="2">
    <citation type="submission" date="2021-08" db="EMBL/GenBank/DDBJ databases">
        <authorList>
            <person name="Eriksson T."/>
        </authorList>
    </citation>
    <scope>NUCLEOTIDE SEQUENCE</scope>
    <source>
        <strain evidence="3">Stoneville</strain>
        <tissue evidence="3">Whole head</tissue>
    </source>
</reference>
<feature type="region of interest" description="Disordered" evidence="2">
    <location>
        <begin position="194"/>
        <end position="237"/>
    </location>
</feature>
<protein>
    <submittedName>
        <fullName evidence="3">Uncharacterized protein</fullName>
    </submittedName>
</protein>
<evidence type="ECO:0000256" key="2">
    <source>
        <dbReference type="SAM" id="MobiDB-lite"/>
    </source>
</evidence>
<feature type="coiled-coil region" evidence="1">
    <location>
        <begin position="277"/>
        <end position="313"/>
    </location>
</feature>
<evidence type="ECO:0000313" key="3">
    <source>
        <dbReference type="EMBL" id="KAH0810875.1"/>
    </source>
</evidence>
<feature type="region of interest" description="Disordered" evidence="2">
    <location>
        <begin position="1"/>
        <end position="29"/>
    </location>
</feature>
<evidence type="ECO:0000313" key="4">
    <source>
        <dbReference type="Proteomes" id="UP000719412"/>
    </source>
</evidence>
<proteinExistence type="predicted"/>
<keyword evidence="4" id="KW-1185">Reference proteome</keyword>
<dbReference type="EMBL" id="JABDTM020027206">
    <property type="protein sequence ID" value="KAH0810875.1"/>
    <property type="molecule type" value="Genomic_DNA"/>
</dbReference>
<evidence type="ECO:0000256" key="1">
    <source>
        <dbReference type="SAM" id="Coils"/>
    </source>
</evidence>
<feature type="compositionally biased region" description="Basic and acidic residues" evidence="2">
    <location>
        <begin position="204"/>
        <end position="216"/>
    </location>
</feature>
<feature type="compositionally biased region" description="Basic and acidic residues" evidence="2">
    <location>
        <begin position="228"/>
        <end position="237"/>
    </location>
</feature>
<dbReference type="Proteomes" id="UP000719412">
    <property type="component" value="Unassembled WGS sequence"/>
</dbReference>
<organism evidence="3 4">
    <name type="scientific">Tenebrio molitor</name>
    <name type="common">Yellow mealworm beetle</name>
    <dbReference type="NCBI Taxonomy" id="7067"/>
    <lineage>
        <taxon>Eukaryota</taxon>
        <taxon>Metazoa</taxon>
        <taxon>Ecdysozoa</taxon>
        <taxon>Arthropoda</taxon>
        <taxon>Hexapoda</taxon>
        <taxon>Insecta</taxon>
        <taxon>Pterygota</taxon>
        <taxon>Neoptera</taxon>
        <taxon>Endopterygota</taxon>
        <taxon>Coleoptera</taxon>
        <taxon>Polyphaga</taxon>
        <taxon>Cucujiformia</taxon>
        <taxon>Tenebrionidae</taxon>
        <taxon>Tenebrio</taxon>
    </lineage>
</organism>
<reference evidence="3" key="1">
    <citation type="journal article" date="2020" name="J Insects Food Feed">
        <title>The yellow mealworm (Tenebrio molitor) genome: a resource for the emerging insects as food and feed industry.</title>
        <authorList>
            <person name="Eriksson T."/>
            <person name="Andere A."/>
            <person name="Kelstrup H."/>
            <person name="Emery V."/>
            <person name="Picard C."/>
        </authorList>
    </citation>
    <scope>NUCLEOTIDE SEQUENCE</scope>
    <source>
        <strain evidence="3">Stoneville</strain>
        <tissue evidence="3">Whole head</tissue>
    </source>
</reference>
<sequence>MPGSADRLNRFLCNGYTPPGTSYPEPTTDEVEEEQQLYESLLDKHIERKVNASLCRTLQQESRRGDVTSLSPQTGSSYGPNANGEAHQAKERHWRQSDAIPGGPFKDVRGHKSIGRFPSSYFNLQLGRVKWADVCEDLRKTSGYMVSPRTLRGRVDTRVKKFKHDELKSKTGTEEQRSKRGILLTEIIAMIESQEAPPNTEFGASERNDDQDDHRQVSTASAISTNKRTSERAAADQEREVVFRQIYTDAPPDPNSARRKRAKTGEEDLVAIKLRHDMELENRRFELKAEIKRAELRNESRRIEMDLAREKRLAEETMNTQEILRGTQQTMQLVMKMFPKNN</sequence>
<keyword evidence="1" id="KW-0175">Coiled coil</keyword>
<dbReference type="AlphaFoldDB" id="A0A8J6L7N3"/>
<name>A0A8J6L7N3_TENMO</name>
<gene>
    <name evidence="3" type="ORF">GEV33_011917</name>
</gene>
<comment type="caution">
    <text evidence="3">The sequence shown here is derived from an EMBL/GenBank/DDBJ whole genome shotgun (WGS) entry which is preliminary data.</text>
</comment>
<feature type="compositionally biased region" description="Basic and acidic residues" evidence="2">
    <location>
        <begin position="87"/>
        <end position="96"/>
    </location>
</feature>
<accession>A0A8J6L7N3</accession>
<feature type="compositionally biased region" description="Polar residues" evidence="2">
    <location>
        <begin position="217"/>
        <end position="227"/>
    </location>
</feature>
<feature type="region of interest" description="Disordered" evidence="2">
    <location>
        <begin position="61"/>
        <end position="105"/>
    </location>
</feature>